<evidence type="ECO:0000313" key="7">
    <source>
        <dbReference type="Proteomes" id="UP000824083"/>
    </source>
</evidence>
<keyword evidence="5" id="KW-0472">Membrane</keyword>
<dbReference type="EMBL" id="DVMY01000103">
    <property type="protein sequence ID" value="HIU37936.1"/>
    <property type="molecule type" value="Genomic_DNA"/>
</dbReference>
<reference evidence="6" key="1">
    <citation type="submission" date="2020-10" db="EMBL/GenBank/DDBJ databases">
        <authorList>
            <person name="Gilroy R."/>
        </authorList>
    </citation>
    <scope>NUCLEOTIDE SEQUENCE</scope>
    <source>
        <strain evidence="6">7463</strain>
    </source>
</reference>
<dbReference type="Gene3D" id="2.60.450.10">
    <property type="entry name" value="Lipopolysaccharide (LPS) transport protein A like domain"/>
    <property type="match status" value="1"/>
</dbReference>
<evidence type="ECO:0000256" key="5">
    <source>
        <dbReference type="ARBA" id="ARBA00023136"/>
    </source>
</evidence>
<keyword evidence="3" id="KW-0812">Transmembrane</keyword>
<proteinExistence type="predicted"/>
<keyword evidence="4" id="KW-1133">Transmembrane helix</keyword>
<gene>
    <name evidence="6" type="primary">lptC</name>
    <name evidence="6" type="ORF">IAC56_06665</name>
</gene>
<dbReference type="Pfam" id="PF06835">
    <property type="entry name" value="LptC"/>
    <property type="match status" value="1"/>
</dbReference>
<dbReference type="Proteomes" id="UP000824083">
    <property type="component" value="Unassembled WGS sequence"/>
</dbReference>
<evidence type="ECO:0000256" key="2">
    <source>
        <dbReference type="ARBA" id="ARBA00022519"/>
    </source>
</evidence>
<dbReference type="PANTHER" id="PTHR37481">
    <property type="entry name" value="LIPOPOLYSACCHARIDE EXPORT SYSTEM PROTEIN LPTC"/>
    <property type="match status" value="1"/>
</dbReference>
<keyword evidence="2" id="KW-0997">Cell inner membrane</keyword>
<protein>
    <submittedName>
        <fullName evidence="6">LPS export ABC transporter periplasmic protein LptC</fullName>
    </submittedName>
</protein>
<evidence type="ECO:0000313" key="6">
    <source>
        <dbReference type="EMBL" id="HIU37936.1"/>
    </source>
</evidence>
<dbReference type="GO" id="GO:0005886">
    <property type="term" value="C:plasma membrane"/>
    <property type="evidence" value="ECO:0007669"/>
    <property type="project" value="InterPro"/>
</dbReference>
<evidence type="ECO:0000256" key="1">
    <source>
        <dbReference type="ARBA" id="ARBA00022475"/>
    </source>
</evidence>
<name>A0A9D1IJQ4_9BURK</name>
<organism evidence="6 7">
    <name type="scientific">Candidatus Aphodousia faecigallinarum</name>
    <dbReference type="NCBI Taxonomy" id="2840677"/>
    <lineage>
        <taxon>Bacteria</taxon>
        <taxon>Pseudomonadati</taxon>
        <taxon>Pseudomonadota</taxon>
        <taxon>Betaproteobacteria</taxon>
        <taxon>Burkholderiales</taxon>
        <taxon>Sutterellaceae</taxon>
        <taxon>Sutterellaceae incertae sedis</taxon>
        <taxon>Candidatus Aphodousia</taxon>
    </lineage>
</organism>
<dbReference type="GO" id="GO:0015221">
    <property type="term" value="F:lipopolysaccharide transmembrane transporter activity"/>
    <property type="evidence" value="ECO:0007669"/>
    <property type="project" value="InterPro"/>
</dbReference>
<dbReference type="InterPro" id="IPR026265">
    <property type="entry name" value="LptC"/>
</dbReference>
<sequence>MRERLTAIIAIILLLILVAASYWYAMQASFSNLRYIPSENSPDFIASEATIISFDEQGVAKTRLKAQEFAHYSNDTITMVKPQATTISPNEPITHAEALKGQSVDAGETFQFEGDVVASRAASGNTAATRLETQTMTVYTDTNRFETDDEVDIFSGDDHAHGTGMVFDNLSRTVELKNQVTTIIEPRNGSKNLLPK</sequence>
<dbReference type="AlphaFoldDB" id="A0A9D1IJQ4"/>
<dbReference type="InterPro" id="IPR010664">
    <property type="entry name" value="LipoPS_assembly_LptC-rel"/>
</dbReference>
<reference evidence="6" key="2">
    <citation type="journal article" date="2021" name="PeerJ">
        <title>Extensive microbial diversity within the chicken gut microbiome revealed by metagenomics and culture.</title>
        <authorList>
            <person name="Gilroy R."/>
            <person name="Ravi A."/>
            <person name="Getino M."/>
            <person name="Pursley I."/>
            <person name="Horton D.L."/>
            <person name="Alikhan N.F."/>
            <person name="Baker D."/>
            <person name="Gharbi K."/>
            <person name="Hall N."/>
            <person name="Watson M."/>
            <person name="Adriaenssens E.M."/>
            <person name="Foster-Nyarko E."/>
            <person name="Jarju S."/>
            <person name="Secka A."/>
            <person name="Antonio M."/>
            <person name="Oren A."/>
            <person name="Chaudhuri R.R."/>
            <person name="La Ragione R."/>
            <person name="Hildebrand F."/>
            <person name="Pallen M.J."/>
        </authorList>
    </citation>
    <scope>NUCLEOTIDE SEQUENCE</scope>
    <source>
        <strain evidence="6">7463</strain>
    </source>
</reference>
<dbReference type="InterPro" id="IPR052363">
    <property type="entry name" value="LPS_export_LptC"/>
</dbReference>
<evidence type="ECO:0000256" key="3">
    <source>
        <dbReference type="ARBA" id="ARBA00022692"/>
    </source>
</evidence>
<comment type="caution">
    <text evidence="6">The sequence shown here is derived from an EMBL/GenBank/DDBJ whole genome shotgun (WGS) entry which is preliminary data.</text>
</comment>
<accession>A0A9D1IJQ4</accession>
<keyword evidence="1" id="KW-1003">Cell membrane</keyword>
<evidence type="ECO:0000256" key="4">
    <source>
        <dbReference type="ARBA" id="ARBA00022989"/>
    </source>
</evidence>
<dbReference type="PANTHER" id="PTHR37481:SF1">
    <property type="entry name" value="LIPOPOLYSACCHARIDE EXPORT SYSTEM PROTEIN LPTC"/>
    <property type="match status" value="1"/>
</dbReference>
<dbReference type="GO" id="GO:0017089">
    <property type="term" value="F:glycolipid transfer activity"/>
    <property type="evidence" value="ECO:0007669"/>
    <property type="project" value="TreeGrafter"/>
</dbReference>
<dbReference type="NCBIfam" id="TIGR04409">
    <property type="entry name" value="LptC_YrbK"/>
    <property type="match status" value="1"/>
</dbReference>
<dbReference type="GO" id="GO:0030288">
    <property type="term" value="C:outer membrane-bounded periplasmic space"/>
    <property type="evidence" value="ECO:0007669"/>
    <property type="project" value="TreeGrafter"/>
</dbReference>